<evidence type="ECO:0000256" key="2">
    <source>
        <dbReference type="SAM" id="MobiDB-lite"/>
    </source>
</evidence>
<dbReference type="EMBL" id="BARU01039490">
    <property type="protein sequence ID" value="GAH81682.1"/>
    <property type="molecule type" value="Genomic_DNA"/>
</dbReference>
<dbReference type="InterPro" id="IPR059000">
    <property type="entry name" value="ATPase_P-type_domA"/>
</dbReference>
<evidence type="ECO:0000259" key="4">
    <source>
        <dbReference type="Pfam" id="PF00122"/>
    </source>
</evidence>
<keyword evidence="3" id="KW-1133">Transmembrane helix</keyword>
<name>X1IIZ8_9ZZZZ</name>
<dbReference type="SUPFAM" id="SSF81653">
    <property type="entry name" value="Calcium ATPase, transduction domain A"/>
    <property type="match status" value="1"/>
</dbReference>
<comment type="caution">
    <text evidence="5">The sequence shown here is derived from an EMBL/GenBank/DDBJ whole genome shotgun (WGS) entry which is preliminary data.</text>
</comment>
<organism evidence="5">
    <name type="scientific">marine sediment metagenome</name>
    <dbReference type="NCBI Taxonomy" id="412755"/>
    <lineage>
        <taxon>unclassified sequences</taxon>
        <taxon>metagenomes</taxon>
        <taxon>ecological metagenomes</taxon>
    </lineage>
</organism>
<reference evidence="5" key="1">
    <citation type="journal article" date="2014" name="Front. Microbiol.">
        <title>High frequency of phylogenetically diverse reductive dehalogenase-homologous genes in deep subseafloor sedimentary metagenomes.</title>
        <authorList>
            <person name="Kawai M."/>
            <person name="Futagami T."/>
            <person name="Toyoda A."/>
            <person name="Takaki Y."/>
            <person name="Nishi S."/>
            <person name="Hori S."/>
            <person name="Arai W."/>
            <person name="Tsubouchi T."/>
            <person name="Morono Y."/>
            <person name="Uchiyama I."/>
            <person name="Ito T."/>
            <person name="Fujiyama A."/>
            <person name="Inagaki F."/>
            <person name="Takami H."/>
        </authorList>
    </citation>
    <scope>NUCLEOTIDE SEQUENCE</scope>
    <source>
        <strain evidence="5">Expedition CK06-06</strain>
    </source>
</reference>
<dbReference type="Gene3D" id="2.70.150.10">
    <property type="entry name" value="Calcium-transporting ATPase, cytoplasmic transduction domain A"/>
    <property type="match status" value="1"/>
</dbReference>
<feature type="domain" description="P-type ATPase A" evidence="4">
    <location>
        <begin position="3"/>
        <end position="59"/>
    </location>
</feature>
<feature type="non-terminal residue" evidence="5">
    <location>
        <position position="1"/>
    </location>
</feature>
<dbReference type="PANTHER" id="PTHR46594:SF4">
    <property type="entry name" value="P-TYPE CATION-TRANSPORTING ATPASE"/>
    <property type="match status" value="1"/>
</dbReference>
<keyword evidence="3" id="KW-0472">Membrane</keyword>
<evidence type="ECO:0000313" key="5">
    <source>
        <dbReference type="EMBL" id="GAH81682.1"/>
    </source>
</evidence>
<protein>
    <recommendedName>
        <fullName evidence="4">P-type ATPase A domain-containing protein</fullName>
    </recommendedName>
</protein>
<feature type="transmembrane region" description="Helical" evidence="3">
    <location>
        <begin position="77"/>
        <end position="97"/>
    </location>
</feature>
<dbReference type="PANTHER" id="PTHR46594">
    <property type="entry name" value="P-TYPE CATION-TRANSPORTING ATPASE"/>
    <property type="match status" value="1"/>
</dbReference>
<evidence type="ECO:0000256" key="3">
    <source>
        <dbReference type="SAM" id="Phobius"/>
    </source>
</evidence>
<accession>X1IIZ8</accession>
<dbReference type="GO" id="GO:0046872">
    <property type="term" value="F:metal ion binding"/>
    <property type="evidence" value="ECO:0007669"/>
    <property type="project" value="UniProtKB-KW"/>
</dbReference>
<dbReference type="InterPro" id="IPR008250">
    <property type="entry name" value="ATPase_P-typ_transduc_dom_A_sf"/>
</dbReference>
<gene>
    <name evidence="5" type="ORF">S03H2_61202</name>
</gene>
<feature type="region of interest" description="Disordered" evidence="2">
    <location>
        <begin position="1"/>
        <end position="21"/>
    </location>
</feature>
<proteinExistence type="predicted"/>
<keyword evidence="3" id="KW-0812">Transmembrane</keyword>
<sequence length="124" mass="13785">RDGESNIDESMATGESMPVEKKKGDEVIGATLNQQGMLNVKATKVGKDTFLSQVIKMVEECQGTKVPIQEFADRTTYFFVPTIIAIAVLTFAAWLIFPDFFTTIANKAQHYLPWVNPSLGRIVE</sequence>
<dbReference type="AlphaFoldDB" id="X1IIZ8"/>
<evidence type="ECO:0000256" key="1">
    <source>
        <dbReference type="ARBA" id="ARBA00022723"/>
    </source>
</evidence>
<dbReference type="Pfam" id="PF00122">
    <property type="entry name" value="E1-E2_ATPase"/>
    <property type="match status" value="1"/>
</dbReference>
<keyword evidence="1" id="KW-0479">Metal-binding</keyword>